<organism evidence="2 3">
    <name type="scientific">Microbispora hainanensis</name>
    <dbReference type="NCBI Taxonomy" id="568844"/>
    <lineage>
        <taxon>Bacteria</taxon>
        <taxon>Bacillati</taxon>
        <taxon>Actinomycetota</taxon>
        <taxon>Actinomycetes</taxon>
        <taxon>Streptosporangiales</taxon>
        <taxon>Streptosporangiaceae</taxon>
        <taxon>Microbispora</taxon>
    </lineage>
</organism>
<dbReference type="AlphaFoldDB" id="A0A544Y6J1"/>
<dbReference type="PROSITE" id="PS50943">
    <property type="entry name" value="HTH_CROC1"/>
    <property type="match status" value="1"/>
</dbReference>
<dbReference type="SUPFAM" id="SSF48452">
    <property type="entry name" value="TPR-like"/>
    <property type="match status" value="1"/>
</dbReference>
<dbReference type="Gene3D" id="1.25.40.10">
    <property type="entry name" value="Tetratricopeptide repeat domain"/>
    <property type="match status" value="1"/>
</dbReference>
<dbReference type="EMBL" id="VIRM01000070">
    <property type="protein sequence ID" value="TQS12363.1"/>
    <property type="molecule type" value="Genomic_DNA"/>
</dbReference>
<dbReference type="RefSeq" id="WP_142624791.1">
    <property type="nucleotide sequence ID" value="NZ_VIRM01000070.1"/>
</dbReference>
<evidence type="ECO:0000259" key="1">
    <source>
        <dbReference type="PROSITE" id="PS50943"/>
    </source>
</evidence>
<reference evidence="2 3" key="1">
    <citation type="submission" date="2019-07" db="EMBL/GenBank/DDBJ databases">
        <title>Microbispora hainanensis DSM 45428.</title>
        <authorList>
            <person name="Thawai C."/>
        </authorList>
    </citation>
    <scope>NUCLEOTIDE SEQUENCE [LARGE SCALE GENOMIC DNA]</scope>
    <source>
        <strain evidence="2 3">DSM 45428</strain>
    </source>
</reference>
<gene>
    <name evidence="2" type="ORF">FLX08_36285</name>
</gene>
<proteinExistence type="predicted"/>
<dbReference type="InterPro" id="IPR001387">
    <property type="entry name" value="Cro/C1-type_HTH"/>
</dbReference>
<dbReference type="Proteomes" id="UP000316541">
    <property type="component" value="Unassembled WGS sequence"/>
</dbReference>
<sequence length="479" mass="51497">MSGDVPLKPTLAWEGPEMARHGHDVECAQRIRMLRLLQATDPPSVAVLHAIAAEIGQCCGHHPLKCFRLAHGWNSAEKAVQALHRLCEDQGLGARGLTKRSWLDWESGHRPGADYLDLLCRLFRTSPVELGFATDYTPGVKTSVPATERELIMSAASESSDHAAEIEATAVGPNALEQLSDDIIRLARAYVHAPPLPLFGELTRVRNRTYRLLERTRNPRQQHELHLAAGQLCGLLGSASFDLGYPYAAAEQARAARVYGEVIGHNELSAWADGLLACVEFWAGRPAQALRLVERGLAIAPAGTTRVRLLSIAARASALLGDSDGTRNAILAARDARGPQGELHEGVGGEFGFDEAREAFCAGSAYLSAGMAQEAETECERALSLYRAAPAEQRWYAAEASACVDLAAARLLSGAIDGAAQVLSPVFALEPGRRVEGLVKRMEHIRASLASVPSREASALAERVEDFAMETATRALPSA</sequence>
<evidence type="ECO:0000313" key="2">
    <source>
        <dbReference type="EMBL" id="TQS12363.1"/>
    </source>
</evidence>
<protein>
    <submittedName>
        <fullName evidence="2">XRE family transcriptional regulator</fullName>
    </submittedName>
</protein>
<feature type="domain" description="HTH cro/C1-type" evidence="1">
    <location>
        <begin position="105"/>
        <end position="130"/>
    </location>
</feature>
<comment type="caution">
    <text evidence="2">The sequence shown here is derived from an EMBL/GenBank/DDBJ whole genome shotgun (WGS) entry which is preliminary data.</text>
</comment>
<evidence type="ECO:0000313" key="3">
    <source>
        <dbReference type="Proteomes" id="UP000316541"/>
    </source>
</evidence>
<dbReference type="InterPro" id="IPR011990">
    <property type="entry name" value="TPR-like_helical_dom_sf"/>
</dbReference>
<accession>A0A544Y6J1</accession>
<name>A0A544Y6J1_9ACTN</name>